<accession>A0A0N8KMF0</accession>
<organism evidence="2 3">
    <name type="scientific">Phormidesmis priestleyi Ana</name>
    <dbReference type="NCBI Taxonomy" id="1666911"/>
    <lineage>
        <taxon>Bacteria</taxon>
        <taxon>Bacillati</taxon>
        <taxon>Cyanobacteriota</taxon>
        <taxon>Cyanophyceae</taxon>
        <taxon>Leptolyngbyales</taxon>
        <taxon>Leptolyngbyaceae</taxon>
        <taxon>Phormidesmis</taxon>
    </lineage>
</organism>
<dbReference type="Proteomes" id="UP000050465">
    <property type="component" value="Unassembled WGS sequence"/>
</dbReference>
<dbReference type="SUPFAM" id="SSF56281">
    <property type="entry name" value="Metallo-hydrolase/oxidoreductase"/>
    <property type="match status" value="1"/>
</dbReference>
<dbReference type="GO" id="GO:0016787">
    <property type="term" value="F:hydrolase activity"/>
    <property type="evidence" value="ECO:0007669"/>
    <property type="project" value="UniProtKB-KW"/>
</dbReference>
<gene>
    <name evidence="2" type="ORF">HLUCCA11_18195</name>
</gene>
<dbReference type="SMART" id="SM00849">
    <property type="entry name" value="Lactamase_B"/>
    <property type="match status" value="1"/>
</dbReference>
<dbReference type="PATRIC" id="fig|1666911.3.peg.1411"/>
<evidence type="ECO:0000313" key="3">
    <source>
        <dbReference type="Proteomes" id="UP000050465"/>
    </source>
</evidence>
<name>A0A0N8KMF0_9CYAN</name>
<feature type="domain" description="Metallo-beta-lactamase" evidence="1">
    <location>
        <begin position="59"/>
        <end position="276"/>
    </location>
</feature>
<evidence type="ECO:0000259" key="1">
    <source>
        <dbReference type="SMART" id="SM00849"/>
    </source>
</evidence>
<dbReference type="PANTHER" id="PTHR23131">
    <property type="entry name" value="ENDORIBONUCLEASE LACTB2"/>
    <property type="match status" value="1"/>
</dbReference>
<reference evidence="2 3" key="1">
    <citation type="submission" date="2015-09" db="EMBL/GenBank/DDBJ databases">
        <title>Identification and resolution of microdiversity through metagenomic sequencing of parallel consortia.</title>
        <authorList>
            <person name="Nelson W.C."/>
            <person name="Romine M.F."/>
            <person name="Lindemann S.R."/>
        </authorList>
    </citation>
    <scope>NUCLEOTIDE SEQUENCE [LARGE SCALE GENOMIC DNA]</scope>
    <source>
        <strain evidence="2">Ana</strain>
    </source>
</reference>
<evidence type="ECO:0000313" key="2">
    <source>
        <dbReference type="EMBL" id="KPQ33554.1"/>
    </source>
</evidence>
<dbReference type="STRING" id="1666911.HLUCCA11_18195"/>
<dbReference type="InterPro" id="IPR050662">
    <property type="entry name" value="Sec-metab_biosynth-thioest"/>
</dbReference>
<dbReference type="Gene3D" id="3.60.15.10">
    <property type="entry name" value="Ribonuclease Z/Hydroxyacylglutathione hydrolase-like"/>
    <property type="match status" value="1"/>
</dbReference>
<dbReference type="AlphaFoldDB" id="A0A0N8KMF0"/>
<dbReference type="Gene3D" id="1.10.10.10">
    <property type="entry name" value="Winged helix-like DNA-binding domain superfamily/Winged helix DNA-binding domain"/>
    <property type="match status" value="1"/>
</dbReference>
<sequence length="363" mass="40836">MKTIVVDDVQQNHATIQRCPQIRPQIRPLWATAPQIGQPTEIATGLWLLSLPLSAALDHINVYILEDNQGWTLVDTGSCVPLCQSALENALSQPPFGHRPVTRVITTHFHPDHIGLAGKVCERGAVLVTSRTCWMQTRLLTLDVHPVAQPHEIRFVQNAGMKGIELEAFRRRSPSNYAQIVCPIPAAYQRICEGDTLQIGDRTWTIRMGHGHAAEHVTLWSEDGYVITGDQVLPGISSNLSVHPSEPHADVVSEWIDSCKRFSRLASDDMLCLPAHNIPFYGISARCQQLINSHLTVLDRLLKNLSQPRTAIDCLEIIYRRSLKPHERGLLIAETIGYLNHLYHQGLIEKEKNLENAYLWHTR</sequence>
<proteinExistence type="predicted"/>
<dbReference type="EMBL" id="LJZR01000030">
    <property type="protein sequence ID" value="KPQ33554.1"/>
    <property type="molecule type" value="Genomic_DNA"/>
</dbReference>
<dbReference type="PANTHER" id="PTHR23131:SF4">
    <property type="entry name" value="METALLO-BETA-LACTAMASE SUPERFAMILY POTEIN"/>
    <property type="match status" value="1"/>
</dbReference>
<protein>
    <submittedName>
        <fullName evidence="2">Zn-dependent hydrolase</fullName>
    </submittedName>
</protein>
<dbReference type="InterPro" id="IPR036866">
    <property type="entry name" value="RibonucZ/Hydroxyglut_hydro"/>
</dbReference>
<dbReference type="InterPro" id="IPR001279">
    <property type="entry name" value="Metallo-B-lactamas"/>
</dbReference>
<dbReference type="InterPro" id="IPR036388">
    <property type="entry name" value="WH-like_DNA-bd_sf"/>
</dbReference>
<comment type="caution">
    <text evidence="2">The sequence shown here is derived from an EMBL/GenBank/DDBJ whole genome shotgun (WGS) entry which is preliminary data.</text>
</comment>
<dbReference type="Pfam" id="PF00753">
    <property type="entry name" value="Lactamase_B"/>
    <property type="match status" value="1"/>
</dbReference>
<keyword evidence="2" id="KW-0378">Hydrolase</keyword>